<keyword evidence="1" id="KW-1133">Transmembrane helix</keyword>
<dbReference type="PANTHER" id="PTHR30383">
    <property type="entry name" value="THIOESTERASE 1/PROTEASE 1/LYSOPHOSPHOLIPASE L1"/>
    <property type="match status" value="1"/>
</dbReference>
<evidence type="ECO:0000259" key="2">
    <source>
        <dbReference type="Pfam" id="PF13472"/>
    </source>
</evidence>
<reference evidence="3" key="2">
    <citation type="submission" date="2020-09" db="EMBL/GenBank/DDBJ databases">
        <authorList>
            <person name="Sun Q."/>
            <person name="Ohkuma M."/>
        </authorList>
    </citation>
    <scope>NUCLEOTIDE SEQUENCE</scope>
    <source>
        <strain evidence="3">JCM 15325</strain>
    </source>
</reference>
<accession>A0A917S733</accession>
<dbReference type="RefSeq" id="WP_188804454.1">
    <property type="nucleotide sequence ID" value="NZ_BMOK01000015.1"/>
</dbReference>
<dbReference type="AlphaFoldDB" id="A0A917S733"/>
<organism evidence="3 4">
    <name type="scientific">Sporolactobacillus putidus</name>
    <dbReference type="NCBI Taxonomy" id="492735"/>
    <lineage>
        <taxon>Bacteria</taxon>
        <taxon>Bacillati</taxon>
        <taxon>Bacillota</taxon>
        <taxon>Bacilli</taxon>
        <taxon>Bacillales</taxon>
        <taxon>Sporolactobacillaceae</taxon>
        <taxon>Sporolactobacillus</taxon>
    </lineage>
</organism>
<evidence type="ECO:0000256" key="1">
    <source>
        <dbReference type="SAM" id="Phobius"/>
    </source>
</evidence>
<feature type="domain" description="SGNH hydrolase-type esterase" evidence="2">
    <location>
        <begin position="75"/>
        <end position="265"/>
    </location>
</feature>
<keyword evidence="1" id="KW-0472">Membrane</keyword>
<dbReference type="Gene3D" id="3.40.50.1110">
    <property type="entry name" value="SGNH hydrolase"/>
    <property type="match status" value="1"/>
</dbReference>
<comment type="caution">
    <text evidence="3">The sequence shown here is derived from an EMBL/GenBank/DDBJ whole genome shotgun (WGS) entry which is preliminary data.</text>
</comment>
<dbReference type="GO" id="GO:0004622">
    <property type="term" value="F:phosphatidylcholine lysophospholipase activity"/>
    <property type="evidence" value="ECO:0007669"/>
    <property type="project" value="TreeGrafter"/>
</dbReference>
<evidence type="ECO:0000313" key="4">
    <source>
        <dbReference type="Proteomes" id="UP000654670"/>
    </source>
</evidence>
<dbReference type="InterPro" id="IPR051532">
    <property type="entry name" value="Ester_Hydrolysis_Enzymes"/>
</dbReference>
<feature type="transmembrane region" description="Helical" evidence="1">
    <location>
        <begin position="33"/>
        <end position="53"/>
    </location>
</feature>
<dbReference type="EMBL" id="BMOK01000015">
    <property type="protein sequence ID" value="GGL62371.1"/>
    <property type="molecule type" value="Genomic_DNA"/>
</dbReference>
<gene>
    <name evidence="3" type="primary">ypmR</name>
    <name evidence="3" type="ORF">GCM10007968_27930</name>
</gene>
<protein>
    <recommendedName>
        <fullName evidence="2">SGNH hydrolase-type esterase domain-containing protein</fullName>
    </recommendedName>
</protein>
<dbReference type="PANTHER" id="PTHR30383:SF27">
    <property type="entry name" value="SPORE GERMINATION LIPASE LIPC"/>
    <property type="match status" value="1"/>
</dbReference>
<reference evidence="3" key="1">
    <citation type="journal article" date="2014" name="Int. J. Syst. Evol. Microbiol.">
        <title>Complete genome sequence of Corynebacterium casei LMG S-19264T (=DSM 44701T), isolated from a smear-ripened cheese.</title>
        <authorList>
            <consortium name="US DOE Joint Genome Institute (JGI-PGF)"/>
            <person name="Walter F."/>
            <person name="Albersmeier A."/>
            <person name="Kalinowski J."/>
            <person name="Ruckert C."/>
        </authorList>
    </citation>
    <scope>NUCLEOTIDE SEQUENCE</scope>
    <source>
        <strain evidence="3">JCM 15325</strain>
    </source>
</reference>
<evidence type="ECO:0000313" key="3">
    <source>
        <dbReference type="EMBL" id="GGL62371.1"/>
    </source>
</evidence>
<dbReference type="SUPFAM" id="SSF52266">
    <property type="entry name" value="SGNH hydrolase"/>
    <property type="match status" value="1"/>
</dbReference>
<dbReference type="Pfam" id="PF13472">
    <property type="entry name" value="Lipase_GDSL_2"/>
    <property type="match status" value="1"/>
</dbReference>
<proteinExistence type="predicted"/>
<dbReference type="InterPro" id="IPR013830">
    <property type="entry name" value="SGNH_hydro"/>
</dbReference>
<dbReference type="CDD" id="cd04506">
    <property type="entry name" value="SGNH_hydrolase_YpmR_like"/>
    <property type="match status" value="1"/>
</dbReference>
<dbReference type="InterPro" id="IPR036514">
    <property type="entry name" value="SGNH_hydro_sf"/>
</dbReference>
<keyword evidence="4" id="KW-1185">Reference proteome</keyword>
<name>A0A917S733_9BACL</name>
<dbReference type="Proteomes" id="UP000654670">
    <property type="component" value="Unassembled WGS sequence"/>
</dbReference>
<sequence>MRPLKKSRNWHCNGGIANKEKGLEGCRTIKKTVILIIALLALISAGSYGIYHYSSHQKTAPQQKKKPMLSYRITALGDSLTEGVGSEASNGYVGLTAASLKSQKNVKSVSFKDFGHVGDTSGDLLKVLKRPDVAENIRQSNTIFLTIGGNDLVHVLRDNFMDLQPRDFSAREKIFSSNLNEIFTEIRRLNPYAPIFFFGLYNPFENYLGNANRDFVPILNQWNNNSRAIAGKFNHIAFIPTFDIFRGKGQSLLYEDHFHPNKEGYIRLSSRLLQFMTKNP</sequence>
<keyword evidence="1" id="KW-0812">Transmembrane</keyword>